<dbReference type="PANTHER" id="PTHR13604">
    <property type="entry name" value="DC12-RELATED"/>
    <property type="match status" value="1"/>
</dbReference>
<keyword evidence="5" id="KW-0378">Hydrolase</keyword>
<evidence type="ECO:0000256" key="3">
    <source>
        <dbReference type="ARBA" id="ARBA00022670"/>
    </source>
</evidence>
<dbReference type="InterPro" id="IPR036590">
    <property type="entry name" value="SRAP-like"/>
</dbReference>
<keyword evidence="6" id="KW-0190">Covalent protein-DNA linkage</keyword>
<dbReference type="SUPFAM" id="SSF143081">
    <property type="entry name" value="BB1717-like"/>
    <property type="match status" value="1"/>
</dbReference>
<dbReference type="Pfam" id="PF02586">
    <property type="entry name" value="SRAP"/>
    <property type="match status" value="1"/>
</dbReference>
<accession>A0A4E0RBI1</accession>
<gene>
    <name evidence="13" type="ORF">D915_005237</name>
</gene>
<keyword evidence="14" id="KW-1185">Reference proteome</keyword>
<feature type="region of interest" description="Disordered" evidence="12">
    <location>
        <begin position="313"/>
        <end position="359"/>
    </location>
</feature>
<evidence type="ECO:0000256" key="11">
    <source>
        <dbReference type="ARBA" id="ARBA00031130"/>
    </source>
</evidence>
<dbReference type="GO" id="GO:0008233">
    <property type="term" value="F:peptidase activity"/>
    <property type="evidence" value="ECO:0007669"/>
    <property type="project" value="UniProtKB-KW"/>
</dbReference>
<dbReference type="GO" id="GO:0106300">
    <property type="term" value="P:protein-DNA covalent cross-linking repair"/>
    <property type="evidence" value="ECO:0007669"/>
    <property type="project" value="InterPro"/>
</dbReference>
<dbReference type="Gene3D" id="3.90.1680.10">
    <property type="entry name" value="SOS response associated peptidase-like"/>
    <property type="match status" value="1"/>
</dbReference>
<feature type="compositionally biased region" description="Basic and acidic residues" evidence="12">
    <location>
        <begin position="327"/>
        <end position="359"/>
    </location>
</feature>
<evidence type="ECO:0000313" key="14">
    <source>
        <dbReference type="Proteomes" id="UP000230066"/>
    </source>
</evidence>
<keyword evidence="4" id="KW-0227">DNA damage</keyword>
<comment type="caution">
    <text evidence="13">The sequence shown here is derived from an EMBL/GenBank/DDBJ whole genome shotgun (WGS) entry which is preliminary data.</text>
</comment>
<dbReference type="GO" id="GO:0016829">
    <property type="term" value="F:lyase activity"/>
    <property type="evidence" value="ECO:0007669"/>
    <property type="project" value="UniProtKB-KW"/>
</dbReference>
<keyword evidence="8" id="KW-0456">Lyase</keyword>
<reference evidence="13" key="1">
    <citation type="submission" date="2019-03" db="EMBL/GenBank/DDBJ databases">
        <title>Improved annotation for the trematode Fasciola hepatica.</title>
        <authorList>
            <person name="Choi Y.-J."/>
            <person name="Martin J."/>
            <person name="Mitreva M."/>
        </authorList>
    </citation>
    <scope>NUCLEOTIDE SEQUENCE [LARGE SCALE GENOMIC DNA]</scope>
</reference>
<dbReference type="PANTHER" id="PTHR13604:SF0">
    <property type="entry name" value="ABASIC SITE PROCESSING PROTEIN HMCES"/>
    <property type="match status" value="1"/>
</dbReference>
<evidence type="ECO:0000256" key="1">
    <source>
        <dbReference type="ARBA" id="ARBA00008136"/>
    </source>
</evidence>
<sequence>MHCNDTISRIGQAREPKSLENNKSVIQLVEKIPCVEEQHDKDTICRRCALRGGAAKKAINPKWSNSPNDPPYYPSYNQAPGSFSPVLLIEKQDGEKPEEAIIRPMLWGLIPSFVKGTEMKGYATSNARIESLLQKPLYAQSMRQGWRCVVVAQGFYEWKTIDCKKQPYFIYLNGMYVFPRFNIVRIDPNKMLMMAGVYSYNQAKQIFSYSVITADAKGIMTEVHHRMPVVLSTDEDVYTWLDTESIRAEKAYNFLIHVAASLDKAPLCMHKVTPRMNSTRYNEPDCVLPIEDSQYTKQAVKKEGNSAMLMTFLKRPKQTEDDQSEPVCKKRGDREDEESKRSNIKKEKPLEPVFKSEEQ</sequence>
<comment type="similarity">
    <text evidence="1">Belongs to the SOS response-associated peptidase family.</text>
</comment>
<dbReference type="AlphaFoldDB" id="A0A4E0RBI1"/>
<evidence type="ECO:0000256" key="6">
    <source>
        <dbReference type="ARBA" id="ARBA00023124"/>
    </source>
</evidence>
<keyword evidence="3" id="KW-0645">Protease</keyword>
<keyword evidence="7" id="KW-0238">DNA-binding</keyword>
<evidence type="ECO:0000256" key="8">
    <source>
        <dbReference type="ARBA" id="ARBA00023239"/>
    </source>
</evidence>
<dbReference type="GO" id="GO:0006508">
    <property type="term" value="P:proteolysis"/>
    <property type="evidence" value="ECO:0007669"/>
    <property type="project" value="UniProtKB-KW"/>
</dbReference>
<evidence type="ECO:0000256" key="9">
    <source>
        <dbReference type="ARBA" id="ARBA00030390"/>
    </source>
</evidence>
<evidence type="ECO:0000256" key="7">
    <source>
        <dbReference type="ARBA" id="ARBA00023125"/>
    </source>
</evidence>
<dbReference type="Proteomes" id="UP000230066">
    <property type="component" value="Unassembled WGS sequence"/>
</dbReference>
<dbReference type="InterPro" id="IPR003738">
    <property type="entry name" value="SRAP"/>
</dbReference>
<dbReference type="GO" id="GO:0003697">
    <property type="term" value="F:single-stranded DNA binding"/>
    <property type="evidence" value="ECO:0007669"/>
    <property type="project" value="InterPro"/>
</dbReference>
<organism evidence="13 14">
    <name type="scientific">Fasciola hepatica</name>
    <name type="common">Liver fluke</name>
    <dbReference type="NCBI Taxonomy" id="6192"/>
    <lineage>
        <taxon>Eukaryota</taxon>
        <taxon>Metazoa</taxon>
        <taxon>Spiralia</taxon>
        <taxon>Lophotrochozoa</taxon>
        <taxon>Platyhelminthes</taxon>
        <taxon>Trematoda</taxon>
        <taxon>Digenea</taxon>
        <taxon>Plagiorchiida</taxon>
        <taxon>Echinostomata</taxon>
        <taxon>Echinostomatoidea</taxon>
        <taxon>Fasciolidae</taxon>
        <taxon>Fasciola</taxon>
    </lineage>
</organism>
<proteinExistence type="inferred from homology"/>
<evidence type="ECO:0000256" key="10">
    <source>
        <dbReference type="ARBA" id="ARBA00030898"/>
    </source>
</evidence>
<evidence type="ECO:0000313" key="13">
    <source>
        <dbReference type="EMBL" id="THD23995.1"/>
    </source>
</evidence>
<evidence type="ECO:0000256" key="4">
    <source>
        <dbReference type="ARBA" id="ARBA00022763"/>
    </source>
</evidence>
<name>A0A4E0RBI1_FASHE</name>
<evidence type="ECO:0000256" key="2">
    <source>
        <dbReference type="ARBA" id="ARBA00015888"/>
    </source>
</evidence>
<protein>
    <recommendedName>
        <fullName evidence="2">Abasic site processing protein HMCES</fullName>
    </recommendedName>
    <alternativeName>
        <fullName evidence="9">Embryonic stem cell-specific 5-hydroxymethylcytosine-binding protein</fullName>
    </alternativeName>
    <alternativeName>
        <fullName evidence="10">Peptidase HMCES</fullName>
    </alternativeName>
    <alternativeName>
        <fullName evidence="11">SRAP domain-containing protein 1</fullName>
    </alternativeName>
</protein>
<dbReference type="EMBL" id="JXXN02001828">
    <property type="protein sequence ID" value="THD23995.1"/>
    <property type="molecule type" value="Genomic_DNA"/>
</dbReference>
<evidence type="ECO:0000256" key="12">
    <source>
        <dbReference type="SAM" id="MobiDB-lite"/>
    </source>
</evidence>
<evidence type="ECO:0000256" key="5">
    <source>
        <dbReference type="ARBA" id="ARBA00022801"/>
    </source>
</evidence>